<evidence type="ECO:0000256" key="4">
    <source>
        <dbReference type="ARBA" id="ARBA00022692"/>
    </source>
</evidence>
<reference evidence="11" key="3">
    <citation type="submission" date="2015-04" db="EMBL/GenBank/DDBJ databases">
        <authorList>
            <consortium name="FlyBase"/>
        </authorList>
    </citation>
    <scope>NUCLEOTIDE SEQUENCE</scope>
    <source>
        <strain evidence="11">W501</strain>
    </source>
</reference>
<name>A0A0J9R6K3_DROSI</name>
<comment type="subcellular location">
    <subcellularLocation>
        <location evidence="1 10">Cell membrane</location>
        <topology evidence="1 10">Multi-pass membrane protein</topology>
    </subcellularLocation>
</comment>
<reference evidence="11" key="1">
    <citation type="journal article" date="2013" name="Genome Res.">
        <title>A second-generation assembly of the Drosophila simulans genome provides new insights into patterns of lineage-specific divergence.</title>
        <authorList>
            <person name="Hu T.T."/>
            <person name="Eisen M.B."/>
            <person name="Thornton K.R."/>
            <person name="Andolfatto P."/>
        </authorList>
    </citation>
    <scope>NUCLEOTIDE SEQUENCE [LARGE SCALE GENOMIC DNA]</scope>
    <source>
        <strain evidence="11">W501</strain>
    </source>
</reference>
<feature type="transmembrane region" description="Helical" evidence="10">
    <location>
        <begin position="66"/>
        <end position="88"/>
    </location>
</feature>
<dbReference type="OrthoDB" id="6604226at2759"/>
<evidence type="ECO:0000256" key="3">
    <source>
        <dbReference type="ARBA" id="ARBA00022606"/>
    </source>
</evidence>
<dbReference type="PANTHER" id="PTHR21137">
    <property type="entry name" value="ODORANT RECEPTOR"/>
    <property type="match status" value="1"/>
</dbReference>
<dbReference type="AlphaFoldDB" id="A0A0J9R6K3"/>
<evidence type="ECO:0000256" key="6">
    <source>
        <dbReference type="ARBA" id="ARBA00022989"/>
    </source>
</evidence>
<evidence type="ECO:0000256" key="10">
    <source>
        <dbReference type="RuleBase" id="RU351113"/>
    </source>
</evidence>
<evidence type="ECO:0000256" key="2">
    <source>
        <dbReference type="ARBA" id="ARBA00022475"/>
    </source>
</evidence>
<evidence type="ECO:0000256" key="8">
    <source>
        <dbReference type="ARBA" id="ARBA00023170"/>
    </source>
</evidence>
<evidence type="ECO:0000256" key="9">
    <source>
        <dbReference type="ARBA" id="ARBA00023224"/>
    </source>
</evidence>
<evidence type="ECO:0000256" key="5">
    <source>
        <dbReference type="ARBA" id="ARBA00022725"/>
    </source>
</evidence>
<keyword evidence="8 10" id="KW-0675">Receptor</keyword>
<comment type="caution">
    <text evidence="10">Lacks conserved residue(s) required for the propagation of feature annotation.</text>
</comment>
<feature type="transmembrane region" description="Helical" evidence="10">
    <location>
        <begin position="316"/>
        <end position="334"/>
    </location>
</feature>
<evidence type="ECO:0000256" key="1">
    <source>
        <dbReference type="ARBA" id="ARBA00004651"/>
    </source>
</evidence>
<accession>A0A0J9R6K3</accession>
<keyword evidence="5 10" id="KW-0552">Olfaction</keyword>
<reference evidence="11" key="2">
    <citation type="submission" date="2014-06" db="EMBL/GenBank/DDBJ databases">
        <authorList>
            <person name="Hu T."/>
            <person name="Eisen M.B."/>
            <person name="Thornton K.R."/>
            <person name="Andolfatto P."/>
        </authorList>
    </citation>
    <scope>NUCLEOTIDE SEQUENCE</scope>
    <source>
        <strain evidence="11">W501</strain>
    </source>
</reference>
<keyword evidence="4 10" id="KW-0812">Transmembrane</keyword>
<keyword evidence="6 10" id="KW-1133">Transmembrane helix</keyword>
<protein>
    <recommendedName>
        <fullName evidence="10">Odorant receptor</fullName>
    </recommendedName>
</protein>
<dbReference type="Pfam" id="PF02949">
    <property type="entry name" value="7tm_6"/>
    <property type="match status" value="1"/>
</dbReference>
<comment type="similarity">
    <text evidence="10">Belongs to the insect chemoreceptor superfamily. Heteromeric odorant receptor channel (TC 1.A.69) family.</text>
</comment>
<feature type="transmembrane region" description="Helical" evidence="10">
    <location>
        <begin position="287"/>
        <end position="310"/>
    </location>
</feature>
<keyword evidence="2" id="KW-1003">Cell membrane</keyword>
<gene>
    <name evidence="11" type="primary">Dsim\GD10347</name>
    <name evidence="11" type="ORF">Dsimw501_GD10347</name>
</gene>
<proteinExistence type="inferred from homology"/>
<evidence type="ECO:0000313" key="11">
    <source>
        <dbReference type="EMBL" id="KMY91661.1"/>
    </source>
</evidence>
<keyword evidence="9 10" id="KW-0807">Transducer</keyword>
<evidence type="ECO:0000256" key="7">
    <source>
        <dbReference type="ARBA" id="ARBA00023136"/>
    </source>
</evidence>
<keyword evidence="7 10" id="KW-0472">Membrane</keyword>
<keyword evidence="3 10" id="KW-0716">Sensory transduction</keyword>
<feature type="transmembrane region" description="Helical" evidence="10">
    <location>
        <begin position="163"/>
        <end position="184"/>
    </location>
</feature>
<dbReference type="GO" id="GO:0007165">
    <property type="term" value="P:signal transduction"/>
    <property type="evidence" value="ECO:0007669"/>
    <property type="project" value="UniProtKB-KW"/>
</dbReference>
<dbReference type="EMBL" id="CM002911">
    <property type="protein sequence ID" value="KMY91661.1"/>
    <property type="molecule type" value="Genomic_DNA"/>
</dbReference>
<dbReference type="InterPro" id="IPR004117">
    <property type="entry name" value="7tm6_olfct_rcpt"/>
</dbReference>
<dbReference type="GO" id="GO:0005886">
    <property type="term" value="C:plasma membrane"/>
    <property type="evidence" value="ECO:0007669"/>
    <property type="project" value="UniProtKB-SubCell"/>
</dbReference>
<dbReference type="GO" id="GO:0004984">
    <property type="term" value="F:olfactory receptor activity"/>
    <property type="evidence" value="ECO:0007669"/>
    <property type="project" value="EnsemblMetazoa"/>
</dbReference>
<sequence length="440" mass="50515">MSQVRKEPAYISGQQRNAPTNAEMVFELIRPAPLTEQKRSRDGCIYLYRAMKFIGWLPPKQGVLRYVYLTWTLMTFVWCTTYLPLGFLGSYMTQIKSFSPGEFLTSLQVCINAYGSSVKVAITYSMLWRLIKAKNILDQLDLRCTAMEEREKIHLVVARSNHAFLIFTFVYCGYAGSTYLSSVLSGRPPWQLYNPFIDWHDGTLKLWVASTLEYMVMSGAVLQDQLSDTYPLIYTLILRAHLDMLRERIRRLRSDENLSEAESYEELVKCVMDHKLILRYCAIIKPVISGTIFTQFLLIGLVLGLTLINVFFFSDIWTGIASFMFVITILLQTFPFCYTCNLIMEDCESLTHAIFQSNWVDASRRYKTTLLYFLQNVQQPIVFIAGGIFQISMSSNISVSGRQNNSCSLNCISFSTPSIGGKVCLLRDNHYQANEYSRQI</sequence>
<dbReference type="PANTHER" id="PTHR21137:SF35">
    <property type="entry name" value="ODORANT RECEPTOR 19A-RELATED"/>
    <property type="match status" value="1"/>
</dbReference>
<dbReference type="Proteomes" id="UP000035880">
    <property type="component" value="Chromosome 2R"/>
</dbReference>
<dbReference type="GO" id="GO:0005549">
    <property type="term" value="F:odorant binding"/>
    <property type="evidence" value="ECO:0007669"/>
    <property type="project" value="InterPro"/>
</dbReference>
<organism evidence="11">
    <name type="scientific">Drosophila simulans</name>
    <name type="common">Fruit fly</name>
    <dbReference type="NCBI Taxonomy" id="7240"/>
    <lineage>
        <taxon>Eukaryota</taxon>
        <taxon>Metazoa</taxon>
        <taxon>Ecdysozoa</taxon>
        <taxon>Arthropoda</taxon>
        <taxon>Hexapoda</taxon>
        <taxon>Insecta</taxon>
        <taxon>Pterygota</taxon>
        <taxon>Neoptera</taxon>
        <taxon>Endopterygota</taxon>
        <taxon>Diptera</taxon>
        <taxon>Brachycera</taxon>
        <taxon>Muscomorpha</taxon>
        <taxon>Ephydroidea</taxon>
        <taxon>Drosophilidae</taxon>
        <taxon>Drosophila</taxon>
        <taxon>Sophophora</taxon>
    </lineage>
</organism>